<evidence type="ECO:0000313" key="1">
    <source>
        <dbReference type="EMBL" id="CAB4667827.1"/>
    </source>
</evidence>
<accession>A0A6J6M0Y8</accession>
<sequence length="67" mass="7761">MFTLFSWGARKILSNQSAKRLWVRRLLLLVTVLRWINRRLNNKASRVALKRGESLVISVQKNGATPQ</sequence>
<reference evidence="1" key="1">
    <citation type="submission" date="2020-05" db="EMBL/GenBank/DDBJ databases">
        <authorList>
            <person name="Chiriac C."/>
            <person name="Salcher M."/>
            <person name="Ghai R."/>
            <person name="Kavagutti S V."/>
        </authorList>
    </citation>
    <scope>NUCLEOTIDE SEQUENCE</scope>
</reference>
<dbReference type="AlphaFoldDB" id="A0A6J6M0Y8"/>
<name>A0A6J6M0Y8_9ZZZZ</name>
<protein>
    <submittedName>
        <fullName evidence="1">Unannotated protein</fullName>
    </submittedName>
</protein>
<organism evidence="1">
    <name type="scientific">freshwater metagenome</name>
    <dbReference type="NCBI Taxonomy" id="449393"/>
    <lineage>
        <taxon>unclassified sequences</taxon>
        <taxon>metagenomes</taxon>
        <taxon>ecological metagenomes</taxon>
    </lineage>
</organism>
<proteinExistence type="predicted"/>
<dbReference type="EMBL" id="CAEZWV010000009">
    <property type="protein sequence ID" value="CAB4667827.1"/>
    <property type="molecule type" value="Genomic_DNA"/>
</dbReference>
<gene>
    <name evidence="1" type="ORF">UFOPK2295_00607</name>
</gene>